<dbReference type="InParanoid" id="G9N596"/>
<evidence type="ECO:0000313" key="4">
    <source>
        <dbReference type="Proteomes" id="UP000007115"/>
    </source>
</evidence>
<reference evidence="3 4" key="1">
    <citation type="journal article" date="2011" name="Genome Biol.">
        <title>Comparative genome sequence analysis underscores mycoparasitism as the ancestral life style of Trichoderma.</title>
        <authorList>
            <person name="Kubicek C.P."/>
            <person name="Herrera-Estrella A."/>
            <person name="Seidl-Seiboth V."/>
            <person name="Martinez D.A."/>
            <person name="Druzhinina I.S."/>
            <person name="Thon M."/>
            <person name="Zeilinger S."/>
            <person name="Casas-Flores S."/>
            <person name="Horwitz B.A."/>
            <person name="Mukherjee P.K."/>
            <person name="Mukherjee M."/>
            <person name="Kredics L."/>
            <person name="Alcaraz L.D."/>
            <person name="Aerts A."/>
            <person name="Antal Z."/>
            <person name="Atanasova L."/>
            <person name="Cervantes-Badillo M.G."/>
            <person name="Challacombe J."/>
            <person name="Chertkov O."/>
            <person name="McCluskey K."/>
            <person name="Coulpier F."/>
            <person name="Deshpande N."/>
            <person name="von Doehren H."/>
            <person name="Ebbole D.J."/>
            <person name="Esquivel-Naranjo E.U."/>
            <person name="Fekete E."/>
            <person name="Flipphi M."/>
            <person name="Glaser F."/>
            <person name="Gomez-Rodriguez E.Y."/>
            <person name="Gruber S."/>
            <person name="Han C."/>
            <person name="Henrissat B."/>
            <person name="Hermosa R."/>
            <person name="Hernandez-Onate M."/>
            <person name="Karaffa L."/>
            <person name="Kosti I."/>
            <person name="Le Crom S."/>
            <person name="Lindquist E."/>
            <person name="Lucas S."/>
            <person name="Luebeck M."/>
            <person name="Luebeck P.S."/>
            <person name="Margeot A."/>
            <person name="Metz B."/>
            <person name="Misra M."/>
            <person name="Nevalainen H."/>
            <person name="Omann M."/>
            <person name="Packer N."/>
            <person name="Perrone G."/>
            <person name="Uresti-Rivera E.E."/>
            <person name="Salamov A."/>
            <person name="Schmoll M."/>
            <person name="Seiboth B."/>
            <person name="Shapiro H."/>
            <person name="Sukno S."/>
            <person name="Tamayo-Ramos J.A."/>
            <person name="Tisch D."/>
            <person name="Wiest A."/>
            <person name="Wilkinson H.H."/>
            <person name="Zhang M."/>
            <person name="Coutinho P.M."/>
            <person name="Kenerley C.M."/>
            <person name="Monte E."/>
            <person name="Baker S.E."/>
            <person name="Grigoriev I.V."/>
        </authorList>
    </citation>
    <scope>NUCLEOTIDE SEQUENCE [LARGE SCALE GENOMIC DNA]</scope>
    <source>
        <strain evidence="4">Gv29-8 / FGSC 10586</strain>
    </source>
</reference>
<gene>
    <name evidence="3" type="ORF">TRIVIDRAFT_187127</name>
</gene>
<dbReference type="GO" id="GO:0000976">
    <property type="term" value="F:transcription cis-regulatory region binding"/>
    <property type="evidence" value="ECO:0007669"/>
    <property type="project" value="TreeGrafter"/>
</dbReference>
<dbReference type="HOGENOM" id="CLU_1849884_0_0_1"/>
<comment type="subcellular location">
    <subcellularLocation>
        <location evidence="1">Nucleus</location>
    </subcellularLocation>
</comment>
<organism evidence="3 4">
    <name type="scientific">Hypocrea virens (strain Gv29-8 / FGSC 10586)</name>
    <name type="common">Gliocladium virens</name>
    <name type="synonym">Trichoderma virens</name>
    <dbReference type="NCBI Taxonomy" id="413071"/>
    <lineage>
        <taxon>Eukaryota</taxon>
        <taxon>Fungi</taxon>
        <taxon>Dikarya</taxon>
        <taxon>Ascomycota</taxon>
        <taxon>Pezizomycotina</taxon>
        <taxon>Sordariomycetes</taxon>
        <taxon>Hypocreomycetidae</taxon>
        <taxon>Hypocreales</taxon>
        <taxon>Hypocreaceae</taxon>
        <taxon>Trichoderma</taxon>
    </lineage>
</organism>
<evidence type="ECO:0000256" key="2">
    <source>
        <dbReference type="ARBA" id="ARBA00023242"/>
    </source>
</evidence>
<protein>
    <submittedName>
        <fullName evidence="3">Uncharacterized protein</fullName>
    </submittedName>
</protein>
<dbReference type="Pfam" id="PF11951">
    <property type="entry name" value="Fungal_trans_2"/>
    <property type="match status" value="1"/>
</dbReference>
<dbReference type="AlphaFoldDB" id="G9N596"/>
<evidence type="ECO:0000313" key="3">
    <source>
        <dbReference type="EMBL" id="EHK17941.1"/>
    </source>
</evidence>
<accession>G9N596</accession>
<dbReference type="Proteomes" id="UP000007115">
    <property type="component" value="Unassembled WGS sequence"/>
</dbReference>
<sequence>IEHAATSSHHDSILQKELEFCHSMYIKATLLCLYRRVDELPKSHPKVQLAVESMIDTVQKLDMYSRTNIQLLWPLLTAGCEAMTDFQRSVVADRMTALSTHGHGNYSKVLQFMKEYWENGGGTRWDVFGQRIGLDLVLF</sequence>
<dbReference type="PANTHER" id="PTHR37534">
    <property type="entry name" value="TRANSCRIPTIONAL ACTIVATOR PROTEIN UGA3"/>
    <property type="match status" value="1"/>
</dbReference>
<dbReference type="GO" id="GO:0045944">
    <property type="term" value="P:positive regulation of transcription by RNA polymerase II"/>
    <property type="evidence" value="ECO:0007669"/>
    <property type="project" value="TreeGrafter"/>
</dbReference>
<dbReference type="STRING" id="413071.G9N596"/>
<proteinExistence type="predicted"/>
<dbReference type="GO" id="GO:0003700">
    <property type="term" value="F:DNA-binding transcription factor activity"/>
    <property type="evidence" value="ECO:0007669"/>
    <property type="project" value="TreeGrafter"/>
</dbReference>
<keyword evidence="4" id="KW-1185">Reference proteome</keyword>
<dbReference type="VEuPathDB" id="FungiDB:TRIVIDRAFT_187127"/>
<dbReference type="OrthoDB" id="4064873at2759"/>
<comment type="caution">
    <text evidence="3">The sequence shown here is derived from an EMBL/GenBank/DDBJ whole genome shotgun (WGS) entry which is preliminary data.</text>
</comment>
<keyword evidence="2" id="KW-0539">Nucleus</keyword>
<name>G9N596_HYPVG</name>
<dbReference type="GeneID" id="25789279"/>
<evidence type="ECO:0000256" key="1">
    <source>
        <dbReference type="ARBA" id="ARBA00004123"/>
    </source>
</evidence>
<feature type="non-terminal residue" evidence="3">
    <location>
        <position position="1"/>
    </location>
</feature>
<dbReference type="RefSeq" id="XP_013952142.1">
    <property type="nucleotide sequence ID" value="XM_014096667.1"/>
</dbReference>
<dbReference type="eggNOG" id="ENOG502SR7J">
    <property type="taxonomic scope" value="Eukaryota"/>
</dbReference>
<dbReference type="InterPro" id="IPR021858">
    <property type="entry name" value="Fun_TF"/>
</dbReference>
<dbReference type="GO" id="GO:0005634">
    <property type="term" value="C:nucleus"/>
    <property type="evidence" value="ECO:0007669"/>
    <property type="project" value="UniProtKB-SubCell"/>
</dbReference>
<dbReference type="EMBL" id="ABDF02000087">
    <property type="protein sequence ID" value="EHK17941.1"/>
    <property type="molecule type" value="Genomic_DNA"/>
</dbReference>
<dbReference type="PANTHER" id="PTHR37534:SF43">
    <property type="entry name" value="FINGER DOMAIN PROTEIN, PUTATIVE (AFU_ORTHOLOGUE AFUA_1G01850)-RELATED"/>
    <property type="match status" value="1"/>
</dbReference>